<evidence type="ECO:0000313" key="2">
    <source>
        <dbReference type="Proteomes" id="UP000010824"/>
    </source>
</evidence>
<dbReference type="InParanoid" id="L0HKA1"/>
<proteinExistence type="predicted"/>
<accession>L0HKA1</accession>
<dbReference type="SUPFAM" id="SSF46785">
    <property type="entry name" value="Winged helix' DNA-binding domain"/>
    <property type="match status" value="1"/>
</dbReference>
<protein>
    <submittedName>
        <fullName evidence="1">Putative transcriptional regulator</fullName>
    </submittedName>
</protein>
<dbReference type="OrthoDB" id="55633at2157"/>
<dbReference type="InterPro" id="IPR036390">
    <property type="entry name" value="WH_DNA-bd_sf"/>
</dbReference>
<dbReference type="KEGG" id="mfo:Metfor_2760"/>
<dbReference type="Proteomes" id="UP000010824">
    <property type="component" value="Chromosome"/>
</dbReference>
<dbReference type="HOGENOM" id="CLU_163103_0_0_2"/>
<dbReference type="InterPro" id="IPR017185">
    <property type="entry name" value="UCP037373_trxn_reg"/>
</dbReference>
<dbReference type="AlphaFoldDB" id="L0HKA1"/>
<dbReference type="PIRSF" id="PIRSF037373">
    <property type="entry name" value="UCP037373_trxn_reg"/>
    <property type="match status" value="1"/>
</dbReference>
<reference evidence="1 2" key="2">
    <citation type="journal article" date="2014" name="Genome Announc.">
        <title>Complete Genome Sequence of Methanoregula formicica SMSPT, a Mesophilic Hydrogenotrophic Methanogen Isolated from a Methanogenic Upflow Anaerobic Sludge Blanket Reactor.</title>
        <authorList>
            <person name="Yamamoto K."/>
            <person name="Tamaki H."/>
            <person name="Cadillo-Quiroz H."/>
            <person name="Imachi H."/>
            <person name="Kyrpides N."/>
            <person name="Woyke T."/>
            <person name="Goodwin L."/>
            <person name="Zinder S.H."/>
            <person name="Kamagata Y."/>
            <person name="Liu W.T."/>
        </authorList>
    </citation>
    <scope>NUCLEOTIDE SEQUENCE [LARGE SCALE GENOMIC DNA]</scope>
    <source>
        <strain evidence="2">DSM 22288 / NBRC 105244 / SMSP</strain>
    </source>
</reference>
<dbReference type="STRING" id="593750.Metfor_2760"/>
<dbReference type="RefSeq" id="WP_015286705.1">
    <property type="nucleotide sequence ID" value="NC_019943.1"/>
</dbReference>
<dbReference type="InterPro" id="IPR036388">
    <property type="entry name" value="WH-like_DNA-bd_sf"/>
</dbReference>
<keyword evidence="2" id="KW-1185">Reference proteome</keyword>
<gene>
    <name evidence="1" type="ordered locus">Metfor_2760</name>
</gene>
<reference evidence="2" key="1">
    <citation type="submission" date="2011-12" db="EMBL/GenBank/DDBJ databases">
        <title>Complete sequence of Methanoregula formicicum SMSP.</title>
        <authorList>
            <person name="Lucas S."/>
            <person name="Han J."/>
            <person name="Lapidus A."/>
            <person name="Cheng J.-F."/>
            <person name="Goodwin L."/>
            <person name="Pitluck S."/>
            <person name="Peters L."/>
            <person name="Ovchinnikova G."/>
            <person name="Teshima H."/>
            <person name="Detter J.C."/>
            <person name="Han C."/>
            <person name="Tapia R."/>
            <person name="Land M."/>
            <person name="Hauser L."/>
            <person name="Kyrpides N."/>
            <person name="Ivanova N."/>
            <person name="Pagani I."/>
            <person name="Imachi H."/>
            <person name="Tamaki H."/>
            <person name="Sekiguchi Y."/>
            <person name="Kamagata Y."/>
            <person name="Cadillo-Quiroz H."/>
            <person name="Zinder S."/>
            <person name="Liu W.-T."/>
            <person name="Woyke T."/>
        </authorList>
    </citation>
    <scope>NUCLEOTIDE SEQUENCE [LARGE SCALE GENOMIC DNA]</scope>
    <source>
        <strain evidence="2">DSM 22288 / NBRC 105244 / SMSP</strain>
    </source>
</reference>
<dbReference type="eggNOG" id="arCOG04377">
    <property type="taxonomic scope" value="Archaea"/>
</dbReference>
<dbReference type="EMBL" id="CP003167">
    <property type="protein sequence ID" value="AGB03743.1"/>
    <property type="molecule type" value="Genomic_DNA"/>
</dbReference>
<organism evidence="1 2">
    <name type="scientific">Methanoregula formicica (strain DSM 22288 / NBRC 105244 / SMSP)</name>
    <dbReference type="NCBI Taxonomy" id="593750"/>
    <lineage>
        <taxon>Archaea</taxon>
        <taxon>Methanobacteriati</taxon>
        <taxon>Methanobacteriota</taxon>
        <taxon>Stenosarchaea group</taxon>
        <taxon>Methanomicrobia</taxon>
        <taxon>Methanomicrobiales</taxon>
        <taxon>Methanoregulaceae</taxon>
        <taxon>Methanoregula</taxon>
    </lineage>
</organism>
<evidence type="ECO:0000313" key="1">
    <source>
        <dbReference type="EMBL" id="AGB03743.1"/>
    </source>
</evidence>
<dbReference type="GeneID" id="14308543"/>
<name>L0HKA1_METFS</name>
<sequence>MIEKTIHLFTDKEEEFINLLVRIGTKQTIAKTLVLFARLKTATSYDIEHGADLRQPEVSVAVKYLERKGWIENRESVTPNKGRPIKIWTLKVPFKNILDAISREKQGELKARIEMIGKVRNFA</sequence>
<dbReference type="Gene3D" id="1.10.10.10">
    <property type="entry name" value="Winged helix-like DNA-binding domain superfamily/Winged helix DNA-binding domain"/>
    <property type="match status" value="1"/>
</dbReference>